<evidence type="ECO:0000256" key="4">
    <source>
        <dbReference type="ARBA" id="ARBA00023002"/>
    </source>
</evidence>
<dbReference type="SUPFAM" id="SSF51905">
    <property type="entry name" value="FAD/NAD(P)-binding domain"/>
    <property type="match status" value="2"/>
</dbReference>
<reference evidence="6 7" key="2">
    <citation type="submission" date="2021-03" db="EMBL/GenBank/DDBJ databases">
        <title>Genomic Encyclopedia of Type Strains, Phase IV (KMG-IV): sequencing the most valuable type-strain genomes for metagenomic binning, comparative biology and taxonomic classification.</title>
        <authorList>
            <person name="Goeker M."/>
        </authorList>
    </citation>
    <scope>NUCLEOTIDE SEQUENCE [LARGE SCALE GENOMIC DNA]</scope>
    <source>
        <strain evidence="6 7">DSM 41954</strain>
    </source>
</reference>
<evidence type="ECO:0000313" key="7">
    <source>
        <dbReference type="Proteomes" id="UP000756710"/>
    </source>
</evidence>
<accession>A0A060ZFC0</accession>
<keyword evidence="2" id="KW-0285">Flavoprotein</keyword>
<keyword evidence="5" id="KW-0503">Monooxygenase</keyword>
<dbReference type="GO" id="GO:0004499">
    <property type="term" value="F:N,N-dimethylaniline monooxygenase activity"/>
    <property type="evidence" value="ECO:0007669"/>
    <property type="project" value="InterPro"/>
</dbReference>
<name>A0A060ZFC0_9ACTN</name>
<evidence type="ECO:0000256" key="3">
    <source>
        <dbReference type="ARBA" id="ARBA00022827"/>
    </source>
</evidence>
<proteinExistence type="inferred from homology"/>
<dbReference type="InterPro" id="IPR036188">
    <property type="entry name" value="FAD/NAD-bd_sf"/>
</dbReference>
<dbReference type="RefSeq" id="WP_044568183.1">
    <property type="nucleotide sequence ID" value="NZ_BAABDR010000025.1"/>
</dbReference>
<dbReference type="GO" id="GO:0050661">
    <property type="term" value="F:NADP binding"/>
    <property type="evidence" value="ECO:0007669"/>
    <property type="project" value="InterPro"/>
</dbReference>
<dbReference type="Pfam" id="PF00743">
    <property type="entry name" value="FMO-like"/>
    <property type="match status" value="1"/>
</dbReference>
<evidence type="ECO:0000313" key="6">
    <source>
        <dbReference type="EMBL" id="MBP2062695.1"/>
    </source>
</evidence>
<keyword evidence="4" id="KW-0560">Oxidoreductase</keyword>
<protein>
    <submittedName>
        <fullName evidence="5">FAD-binding monooxygenase</fullName>
    </submittedName>
    <submittedName>
        <fullName evidence="6">Thioredoxin reductase</fullName>
    </submittedName>
</protein>
<dbReference type="PANTHER" id="PTHR43539">
    <property type="entry name" value="FLAVIN-BINDING MONOOXYGENASE-LIKE PROTEIN (AFU_ORTHOLOGUE AFUA_4G09220)"/>
    <property type="match status" value="1"/>
</dbReference>
<keyword evidence="3" id="KW-0274">FAD</keyword>
<dbReference type="InterPro" id="IPR020946">
    <property type="entry name" value="Flavin_mOase-like"/>
</dbReference>
<evidence type="ECO:0000313" key="5">
    <source>
        <dbReference type="EMBL" id="CDR04539.1"/>
    </source>
</evidence>
<dbReference type="AlphaFoldDB" id="A0A060ZFC0"/>
<dbReference type="Proteomes" id="UP000756710">
    <property type="component" value="Unassembled WGS sequence"/>
</dbReference>
<dbReference type="Gene3D" id="3.50.50.60">
    <property type="entry name" value="FAD/NAD(P)-binding domain"/>
    <property type="match status" value="1"/>
</dbReference>
<gene>
    <name evidence="6" type="ORF">J2Z30_003714</name>
    <name evidence="5" type="ORF">SIRAN1707</name>
</gene>
<dbReference type="EMBL" id="JAGGLR010000009">
    <property type="protein sequence ID" value="MBP2062695.1"/>
    <property type="molecule type" value="Genomic_DNA"/>
</dbReference>
<evidence type="ECO:0000256" key="1">
    <source>
        <dbReference type="ARBA" id="ARBA00010139"/>
    </source>
</evidence>
<evidence type="ECO:0000256" key="2">
    <source>
        <dbReference type="ARBA" id="ARBA00022630"/>
    </source>
</evidence>
<dbReference type="GO" id="GO:0050660">
    <property type="term" value="F:flavin adenine dinucleotide binding"/>
    <property type="evidence" value="ECO:0007669"/>
    <property type="project" value="InterPro"/>
</dbReference>
<organism evidence="5">
    <name type="scientific">Streptomyces iranensis</name>
    <dbReference type="NCBI Taxonomy" id="576784"/>
    <lineage>
        <taxon>Bacteria</taxon>
        <taxon>Bacillati</taxon>
        <taxon>Actinomycetota</taxon>
        <taxon>Actinomycetes</taxon>
        <taxon>Kitasatosporales</taxon>
        <taxon>Streptomycetaceae</taxon>
        <taxon>Streptomyces</taxon>
        <taxon>Streptomyces violaceusniger group</taxon>
    </lineage>
</organism>
<keyword evidence="7" id="KW-1185">Reference proteome</keyword>
<comment type="similarity">
    <text evidence="1">Belongs to the FAD-binding monooxygenase family.</text>
</comment>
<dbReference type="PANTHER" id="PTHR43539:SF68">
    <property type="entry name" value="FLAVIN-BINDING MONOOXYGENASE-LIKE PROTEIN (AFU_ORTHOLOGUE AFUA_4G09220)"/>
    <property type="match status" value="1"/>
</dbReference>
<dbReference type="InterPro" id="IPR050982">
    <property type="entry name" value="Auxin_biosynth/cation_transpt"/>
</dbReference>
<dbReference type="Pfam" id="PF13450">
    <property type="entry name" value="NAD_binding_8"/>
    <property type="match status" value="1"/>
</dbReference>
<sequence>MTSSNAHHADPRAIAESWLRKFGTSLTPGNDLSLHFAPECYWRDLLSFTGDLRTFSGPQVAEELARCQPEVKATDFRLAEGRTEPRVVERNGVTSVEAIFEFDVLAGSGIGVVRLVDVPGQGYRARNFFTSLDQLAGHPEHIGDNRPLGKADSTKFEGPNWLDRRQTAIAYEDRDPQVLIVGGGQTGLALAARLNQLDVDTLIVDTHERPGDNWRKRYHSLTLHNAVWLNDMPYMPFPQTWPVFVPKDKLAGWFESYVDAMEINFWGSSTLEHGAYDEDSGTWEVRIRRADGGVRVLRPQHVVLATGVSGIPYVPTLPGLDEFRGEVIHSSAYTGGAEHTGKRAIVIGTGNSGHDVAQDLHANGAAVTMVQRRSTTVASIDPSAAAADASYLTAPTIEDSDLIGLSVPYPDMYAGSQALTATMKEFDQDLVAALEAAGFRTDYGEEDSGFQMKYMTRGGGYYLNVGCAELIISQEIGLIQFADADGFTAQGLRMSDGTVVEADLVVLATGYQSQQEGVRRLMGDEAADAVGPIWGYDDEGEVRNMWRRTAQRGLWFSAGNFQMCRTYSKVLALQLRQDLDAAR</sequence>
<dbReference type="EMBL" id="LK022848">
    <property type="protein sequence ID" value="CDR04539.1"/>
    <property type="molecule type" value="Genomic_DNA"/>
</dbReference>
<dbReference type="PRINTS" id="PR00411">
    <property type="entry name" value="PNDRDTASEI"/>
</dbReference>
<reference evidence="5" key="1">
    <citation type="submission" date="2014-05" db="EMBL/GenBank/DDBJ databases">
        <authorList>
            <person name="Horn Fabian"/>
        </authorList>
    </citation>
    <scope>NUCLEOTIDE SEQUENCE</scope>
</reference>
<dbReference type="HOGENOM" id="CLU_015676_1_0_11"/>